<dbReference type="CDD" id="cd23814">
    <property type="entry name" value="UEV_AKTIP"/>
    <property type="match status" value="1"/>
</dbReference>
<dbReference type="Gene3D" id="3.10.110.10">
    <property type="entry name" value="Ubiquitin Conjugating Enzyme"/>
    <property type="match status" value="1"/>
</dbReference>
<dbReference type="GeneID" id="37271479"/>
<evidence type="ECO:0000256" key="1">
    <source>
        <dbReference type="SAM" id="MobiDB-lite"/>
    </source>
</evidence>
<keyword evidence="3" id="KW-1185">Reference proteome</keyword>
<dbReference type="STRING" id="58919.A0A316ZG75"/>
<name>A0A316ZG75_9BASI</name>
<proteinExistence type="predicted"/>
<evidence type="ECO:0000313" key="2">
    <source>
        <dbReference type="EMBL" id="PWO00039.1"/>
    </source>
</evidence>
<dbReference type="EMBL" id="KZ819286">
    <property type="protein sequence ID" value="PWO00039.1"/>
    <property type="molecule type" value="Genomic_DNA"/>
</dbReference>
<sequence length="313" mass="34119">MSADRAGRAPPGAASPALRHDAQLQFAQLRQPGNCPSGIYLSPALAPPADATRLHGVVFVRRGPYAGAVFRFDIAWTQQARAPDVRFADECVHPLVDPQTHLLRLQPRFAVWRPREDLLPALLAYIKAIFKRRTLDVLDAASAADAELFRLYGSDRALFMRLAAQSAASSVSPARLYAADSKARAGSAPAPAGIRFGELDDELYAQNDDAVVDSELVDAELVDDETRLDDKEPPSSEAEASTTRVSTASWLASPIWPSEKRASVQQEEAADDELEYERLSSDKQWSTSETLLSRAHAKCSSSLTCDNETRSAL</sequence>
<evidence type="ECO:0000313" key="3">
    <source>
        <dbReference type="Proteomes" id="UP000245946"/>
    </source>
</evidence>
<reference evidence="2 3" key="1">
    <citation type="journal article" date="2018" name="Mol. Biol. Evol.">
        <title>Broad Genomic Sampling Reveals a Smut Pathogenic Ancestry of the Fungal Clade Ustilaginomycotina.</title>
        <authorList>
            <person name="Kijpornyongpan T."/>
            <person name="Mondo S.J."/>
            <person name="Barry K."/>
            <person name="Sandor L."/>
            <person name="Lee J."/>
            <person name="Lipzen A."/>
            <person name="Pangilinan J."/>
            <person name="LaButti K."/>
            <person name="Hainaut M."/>
            <person name="Henrissat B."/>
            <person name="Grigoriev I.V."/>
            <person name="Spatafora J.W."/>
            <person name="Aime M.C."/>
        </authorList>
    </citation>
    <scope>NUCLEOTIDE SEQUENCE [LARGE SCALE GENOMIC DNA]</scope>
    <source>
        <strain evidence="2 3">MCA 4186</strain>
    </source>
</reference>
<accession>A0A316ZG75</accession>
<dbReference type="InterPro" id="IPR016135">
    <property type="entry name" value="UBQ-conjugating_enzyme/RWD"/>
</dbReference>
<dbReference type="RefSeq" id="XP_025600317.1">
    <property type="nucleotide sequence ID" value="XM_025743935.1"/>
</dbReference>
<organism evidence="2 3">
    <name type="scientific">Tilletiopsis washingtonensis</name>
    <dbReference type="NCBI Taxonomy" id="58919"/>
    <lineage>
        <taxon>Eukaryota</taxon>
        <taxon>Fungi</taxon>
        <taxon>Dikarya</taxon>
        <taxon>Basidiomycota</taxon>
        <taxon>Ustilaginomycotina</taxon>
        <taxon>Exobasidiomycetes</taxon>
        <taxon>Entylomatales</taxon>
        <taxon>Entylomatales incertae sedis</taxon>
        <taxon>Tilletiopsis</taxon>
    </lineage>
</organism>
<dbReference type="SUPFAM" id="SSF54495">
    <property type="entry name" value="UBC-like"/>
    <property type="match status" value="1"/>
</dbReference>
<protein>
    <submittedName>
        <fullName evidence="2">Uncharacterized protein</fullName>
    </submittedName>
</protein>
<dbReference type="OrthoDB" id="5596422at2759"/>
<feature type="region of interest" description="Disordered" evidence="1">
    <location>
        <begin position="226"/>
        <end position="246"/>
    </location>
</feature>
<dbReference type="AlphaFoldDB" id="A0A316ZG75"/>
<gene>
    <name evidence="2" type="ORF">FA09DRAFT_336876</name>
</gene>
<dbReference type="Proteomes" id="UP000245946">
    <property type="component" value="Unassembled WGS sequence"/>
</dbReference>
<feature type="region of interest" description="Disordered" evidence="1">
    <location>
        <begin position="258"/>
        <end position="287"/>
    </location>
</feature>